<keyword evidence="13" id="KW-1185">Reference proteome</keyword>
<dbReference type="Pfam" id="PF00001">
    <property type="entry name" value="7tm_1"/>
    <property type="match status" value="1"/>
</dbReference>
<dbReference type="GO" id="GO:0005886">
    <property type="term" value="C:plasma membrane"/>
    <property type="evidence" value="ECO:0007669"/>
    <property type="project" value="UniProtKB-SubCell"/>
</dbReference>
<evidence type="ECO:0000259" key="11">
    <source>
        <dbReference type="PROSITE" id="PS50262"/>
    </source>
</evidence>
<dbReference type="PROSITE" id="PS50262">
    <property type="entry name" value="G_PROTEIN_RECEP_F1_2"/>
    <property type="match status" value="1"/>
</dbReference>
<evidence type="ECO:0000256" key="2">
    <source>
        <dbReference type="ARBA" id="ARBA00010663"/>
    </source>
</evidence>
<evidence type="ECO:0000256" key="5">
    <source>
        <dbReference type="ARBA" id="ARBA00022989"/>
    </source>
</evidence>
<reference evidence="12" key="1">
    <citation type="journal article" date="2021" name="Mol. Ecol. Resour.">
        <title>Apolygus lucorum genome provides insights into omnivorousness and mesophyll feeding.</title>
        <authorList>
            <person name="Liu Y."/>
            <person name="Liu H."/>
            <person name="Wang H."/>
            <person name="Huang T."/>
            <person name="Liu B."/>
            <person name="Yang B."/>
            <person name="Yin L."/>
            <person name="Li B."/>
            <person name="Zhang Y."/>
            <person name="Zhang S."/>
            <person name="Jiang F."/>
            <person name="Zhang X."/>
            <person name="Ren Y."/>
            <person name="Wang B."/>
            <person name="Wang S."/>
            <person name="Lu Y."/>
            <person name="Wu K."/>
            <person name="Fan W."/>
            <person name="Wang G."/>
        </authorList>
    </citation>
    <scope>NUCLEOTIDE SEQUENCE</scope>
    <source>
        <strain evidence="12">12Hb</strain>
    </source>
</reference>
<dbReference type="SUPFAM" id="SSF81321">
    <property type="entry name" value="Family A G protein-coupled receptor-like"/>
    <property type="match status" value="1"/>
</dbReference>
<dbReference type="PANTHER" id="PTHR46925:SF2">
    <property type="entry name" value="G-PROTEIN COUPLED RECEPTOR TKR-1-RELATED"/>
    <property type="match status" value="1"/>
</dbReference>
<keyword evidence="3" id="KW-1003">Cell membrane</keyword>
<dbReference type="AlphaFoldDB" id="A0A8S9XXJ4"/>
<keyword evidence="7 10" id="KW-0472">Membrane</keyword>
<keyword evidence="9" id="KW-0807">Transducer</keyword>
<dbReference type="InterPro" id="IPR017452">
    <property type="entry name" value="GPCR_Rhodpsn_7TM"/>
</dbReference>
<keyword evidence="5 10" id="KW-1133">Transmembrane helix</keyword>
<dbReference type="Gene3D" id="1.20.1070.10">
    <property type="entry name" value="Rhodopsin 7-helix transmembrane proteins"/>
    <property type="match status" value="1"/>
</dbReference>
<comment type="similarity">
    <text evidence="2">Belongs to the G-protein coupled receptor 1 family.</text>
</comment>
<proteinExistence type="inferred from homology"/>
<evidence type="ECO:0000256" key="10">
    <source>
        <dbReference type="SAM" id="Phobius"/>
    </source>
</evidence>
<dbReference type="PRINTS" id="PR00237">
    <property type="entry name" value="GPCRRHODOPSN"/>
</dbReference>
<organism evidence="12 13">
    <name type="scientific">Apolygus lucorum</name>
    <name type="common">Small green plant bug</name>
    <name type="synonym">Lygocoris lucorum</name>
    <dbReference type="NCBI Taxonomy" id="248454"/>
    <lineage>
        <taxon>Eukaryota</taxon>
        <taxon>Metazoa</taxon>
        <taxon>Ecdysozoa</taxon>
        <taxon>Arthropoda</taxon>
        <taxon>Hexapoda</taxon>
        <taxon>Insecta</taxon>
        <taxon>Pterygota</taxon>
        <taxon>Neoptera</taxon>
        <taxon>Paraneoptera</taxon>
        <taxon>Hemiptera</taxon>
        <taxon>Heteroptera</taxon>
        <taxon>Panheteroptera</taxon>
        <taxon>Cimicomorpha</taxon>
        <taxon>Miridae</taxon>
        <taxon>Mirini</taxon>
        <taxon>Apolygus</taxon>
    </lineage>
</organism>
<feature type="transmembrane region" description="Helical" evidence="10">
    <location>
        <begin position="116"/>
        <end position="134"/>
    </location>
</feature>
<dbReference type="InterPro" id="IPR001681">
    <property type="entry name" value="Neurokn_rcpt"/>
</dbReference>
<evidence type="ECO:0000313" key="12">
    <source>
        <dbReference type="EMBL" id="KAF6213653.1"/>
    </source>
</evidence>
<gene>
    <name evidence="12" type="ORF">GE061_011374</name>
</gene>
<feature type="domain" description="G-protein coupled receptors family 1 profile" evidence="11">
    <location>
        <begin position="1"/>
        <end position="131"/>
    </location>
</feature>
<evidence type="ECO:0000256" key="9">
    <source>
        <dbReference type="ARBA" id="ARBA00023224"/>
    </source>
</evidence>
<evidence type="ECO:0000256" key="4">
    <source>
        <dbReference type="ARBA" id="ARBA00022692"/>
    </source>
</evidence>
<dbReference type="InterPro" id="IPR000276">
    <property type="entry name" value="GPCR_Rhodpsn"/>
</dbReference>
<evidence type="ECO:0000256" key="7">
    <source>
        <dbReference type="ARBA" id="ARBA00023136"/>
    </source>
</evidence>
<sequence>MDVTTNVLLVDNWTIRYRAVTYNLVFLVLTYLGPVVAMAFCYTLMSRELWGSKSIGEQTQRQLDNIKSKRKVVRMFITVIVIFTICWLPYHGYFIYVYHNNAFANSTYIPHLYLSFYWLAMSNAMVNPIIYYWMNNRFRVYFKQIVCLCCCMRQIMLSEPVSTTAKRHPRSELILRSKSYQPRKSTSVVVESVAVDQAAPTPIRQLKLSDSGGLEAKLSNSWTPGMTNTAL</sequence>
<comment type="caution">
    <text evidence="12">The sequence shown here is derived from an EMBL/GenBank/DDBJ whole genome shotgun (WGS) entry which is preliminary data.</text>
</comment>
<keyword evidence="4 10" id="KW-0812">Transmembrane</keyword>
<evidence type="ECO:0000256" key="8">
    <source>
        <dbReference type="ARBA" id="ARBA00023170"/>
    </source>
</evidence>
<dbReference type="EMBL" id="WIXP02000003">
    <property type="protein sequence ID" value="KAF6213653.1"/>
    <property type="molecule type" value="Genomic_DNA"/>
</dbReference>
<comment type="subcellular location">
    <subcellularLocation>
        <location evidence="1">Cell membrane</location>
        <topology evidence="1">Multi-pass membrane protein</topology>
    </subcellularLocation>
</comment>
<evidence type="ECO:0000256" key="1">
    <source>
        <dbReference type="ARBA" id="ARBA00004651"/>
    </source>
</evidence>
<dbReference type="Proteomes" id="UP000466442">
    <property type="component" value="Unassembled WGS sequence"/>
</dbReference>
<dbReference type="PANTHER" id="PTHR46925">
    <property type="entry name" value="G-PROTEIN COUPLED RECEPTOR TKR-1-RELATED"/>
    <property type="match status" value="1"/>
</dbReference>
<evidence type="ECO:0000256" key="6">
    <source>
        <dbReference type="ARBA" id="ARBA00023040"/>
    </source>
</evidence>
<protein>
    <recommendedName>
        <fullName evidence="11">G-protein coupled receptors family 1 profile domain-containing protein</fullName>
    </recommendedName>
</protein>
<feature type="transmembrane region" description="Helical" evidence="10">
    <location>
        <begin position="20"/>
        <end position="45"/>
    </location>
</feature>
<keyword evidence="6" id="KW-0297">G-protein coupled receptor</keyword>
<name>A0A8S9XXJ4_APOLU</name>
<feature type="transmembrane region" description="Helical" evidence="10">
    <location>
        <begin position="75"/>
        <end position="96"/>
    </location>
</feature>
<dbReference type="GO" id="GO:0004995">
    <property type="term" value="F:tachykinin receptor activity"/>
    <property type="evidence" value="ECO:0007669"/>
    <property type="project" value="InterPro"/>
</dbReference>
<keyword evidence="8" id="KW-0675">Receptor</keyword>
<dbReference type="OrthoDB" id="5981855at2759"/>
<accession>A0A8S9XXJ4</accession>
<evidence type="ECO:0000313" key="13">
    <source>
        <dbReference type="Proteomes" id="UP000466442"/>
    </source>
</evidence>
<evidence type="ECO:0000256" key="3">
    <source>
        <dbReference type="ARBA" id="ARBA00022475"/>
    </source>
</evidence>